<name>A0A9P7J4T9_9AGAM</name>
<proteinExistence type="predicted"/>
<keyword evidence="3" id="KW-1185">Reference proteome</keyword>
<dbReference type="Proteomes" id="UP000719766">
    <property type="component" value="Unassembled WGS sequence"/>
</dbReference>
<feature type="transmembrane region" description="Helical" evidence="1">
    <location>
        <begin position="82"/>
        <end position="101"/>
    </location>
</feature>
<keyword evidence="1" id="KW-1133">Transmembrane helix</keyword>
<keyword evidence="1" id="KW-0812">Transmembrane</keyword>
<dbReference type="GeneID" id="64605162"/>
<accession>A0A9P7J4T9</accession>
<dbReference type="RefSeq" id="XP_041165731.1">
    <property type="nucleotide sequence ID" value="XM_041311398.1"/>
</dbReference>
<dbReference type="EMBL" id="JABBWE010000005">
    <property type="protein sequence ID" value="KAG1802834.1"/>
    <property type="molecule type" value="Genomic_DNA"/>
</dbReference>
<evidence type="ECO:0000313" key="3">
    <source>
        <dbReference type="Proteomes" id="UP000719766"/>
    </source>
</evidence>
<gene>
    <name evidence="2" type="ORF">HD556DRAFT_716658</name>
</gene>
<sequence>MWDWNDRFSHTYFPGRNLSSRGLLVSQHGICRFITRTNDLTMIQYKGLGSFSGMRLQARLVCGISFPPHSTFSGTSVLLSMYLSPWLILLLSVGFQVPALATHAQVPCRKSGYYLPPSCRRKYCGRRQGFICPKRFPSNGQTRRNVLACMDRCRWRPPDVHIARHHTVQG</sequence>
<keyword evidence="1" id="KW-0472">Membrane</keyword>
<evidence type="ECO:0000256" key="1">
    <source>
        <dbReference type="SAM" id="Phobius"/>
    </source>
</evidence>
<reference evidence="2" key="1">
    <citation type="journal article" date="2020" name="New Phytol.">
        <title>Comparative genomics reveals dynamic genome evolution in host specialist ectomycorrhizal fungi.</title>
        <authorList>
            <person name="Lofgren L.A."/>
            <person name="Nguyen N.H."/>
            <person name="Vilgalys R."/>
            <person name="Ruytinx J."/>
            <person name="Liao H.L."/>
            <person name="Branco S."/>
            <person name="Kuo A."/>
            <person name="LaButti K."/>
            <person name="Lipzen A."/>
            <person name="Andreopoulos W."/>
            <person name="Pangilinan J."/>
            <person name="Riley R."/>
            <person name="Hundley H."/>
            <person name="Na H."/>
            <person name="Barry K."/>
            <person name="Grigoriev I.V."/>
            <person name="Stajich J.E."/>
            <person name="Kennedy P.G."/>
        </authorList>
    </citation>
    <scope>NUCLEOTIDE SEQUENCE</scope>
    <source>
        <strain evidence="2">S12</strain>
    </source>
</reference>
<organism evidence="2 3">
    <name type="scientific">Suillus plorans</name>
    <dbReference type="NCBI Taxonomy" id="116603"/>
    <lineage>
        <taxon>Eukaryota</taxon>
        <taxon>Fungi</taxon>
        <taxon>Dikarya</taxon>
        <taxon>Basidiomycota</taxon>
        <taxon>Agaricomycotina</taxon>
        <taxon>Agaricomycetes</taxon>
        <taxon>Agaricomycetidae</taxon>
        <taxon>Boletales</taxon>
        <taxon>Suillineae</taxon>
        <taxon>Suillaceae</taxon>
        <taxon>Suillus</taxon>
    </lineage>
</organism>
<comment type="caution">
    <text evidence="2">The sequence shown here is derived from an EMBL/GenBank/DDBJ whole genome shotgun (WGS) entry which is preliminary data.</text>
</comment>
<dbReference type="AlphaFoldDB" id="A0A9P7J4T9"/>
<protein>
    <submittedName>
        <fullName evidence="2">Uncharacterized protein</fullName>
    </submittedName>
</protein>
<evidence type="ECO:0000313" key="2">
    <source>
        <dbReference type="EMBL" id="KAG1802834.1"/>
    </source>
</evidence>